<sequence>MPCKLSWDCDDVATFDLPGMRILLAWSEHPGGNLAGVLTVSVGPSPEMPARGKVPDPQALCRKLVARVRERITTTEVLWRQIDCAMDAGWVDLLVEALPGLEHTNTFRHAPAQDADPPPLTSKRKQQADARTSSEVVSLLREDSDLVKLRMVFAHEQPRGDTTYSVPIRLAVHSMNATLIMVWTPLGVAAMAYSVMRGEDMRRSAQLMVLTGMASAVLNSPTGQQFLAMLPSL</sequence>
<reference evidence="2 3" key="1">
    <citation type="submission" date="2020-02" db="EMBL/GenBank/DDBJ databases">
        <authorList>
            <person name="Chen W.-M."/>
        </authorList>
    </citation>
    <scope>NUCLEOTIDE SEQUENCE [LARGE SCALE GENOMIC DNA]</scope>
    <source>
        <strain evidence="2 3">KMS-5</strain>
    </source>
</reference>
<evidence type="ECO:0000313" key="3">
    <source>
        <dbReference type="Proteomes" id="UP000477782"/>
    </source>
</evidence>
<comment type="caution">
    <text evidence="2">The sequence shown here is derived from an EMBL/GenBank/DDBJ whole genome shotgun (WGS) entry which is preliminary data.</text>
</comment>
<organism evidence="2 3">
    <name type="scientific">Tabrizicola oligotrophica</name>
    <dbReference type="NCBI Taxonomy" id="2710650"/>
    <lineage>
        <taxon>Bacteria</taxon>
        <taxon>Pseudomonadati</taxon>
        <taxon>Pseudomonadota</taxon>
        <taxon>Alphaproteobacteria</taxon>
        <taxon>Rhodobacterales</taxon>
        <taxon>Paracoccaceae</taxon>
        <taxon>Tabrizicola</taxon>
    </lineage>
</organism>
<dbReference type="RefSeq" id="WP_164622836.1">
    <property type="nucleotide sequence ID" value="NZ_JAAIVJ010000001.1"/>
</dbReference>
<dbReference type="EMBL" id="JAAIVJ010000001">
    <property type="protein sequence ID" value="NEY88818.1"/>
    <property type="molecule type" value="Genomic_DNA"/>
</dbReference>
<protein>
    <submittedName>
        <fullName evidence="2">Uncharacterized protein</fullName>
    </submittedName>
</protein>
<accession>A0A6M0QMY6</accession>
<evidence type="ECO:0000313" key="2">
    <source>
        <dbReference type="EMBL" id="NEY88818.1"/>
    </source>
</evidence>
<proteinExistence type="predicted"/>
<dbReference type="Proteomes" id="UP000477782">
    <property type="component" value="Unassembled WGS sequence"/>
</dbReference>
<feature type="region of interest" description="Disordered" evidence="1">
    <location>
        <begin position="108"/>
        <end position="133"/>
    </location>
</feature>
<evidence type="ECO:0000256" key="1">
    <source>
        <dbReference type="SAM" id="MobiDB-lite"/>
    </source>
</evidence>
<keyword evidence="3" id="KW-1185">Reference proteome</keyword>
<gene>
    <name evidence="2" type="ORF">G4Z14_00770</name>
</gene>
<dbReference type="AlphaFoldDB" id="A0A6M0QMY6"/>
<name>A0A6M0QMY6_9RHOB</name>